<protein>
    <submittedName>
        <fullName evidence="1">Uncharacterized protein</fullName>
    </submittedName>
</protein>
<dbReference type="EMBL" id="UOEK01000422">
    <property type="protein sequence ID" value="VAW07833.1"/>
    <property type="molecule type" value="Genomic_DNA"/>
</dbReference>
<proteinExistence type="predicted"/>
<name>A0A3B0SUZ7_9ZZZZ</name>
<organism evidence="1">
    <name type="scientific">hydrothermal vent metagenome</name>
    <dbReference type="NCBI Taxonomy" id="652676"/>
    <lineage>
        <taxon>unclassified sequences</taxon>
        <taxon>metagenomes</taxon>
        <taxon>ecological metagenomes</taxon>
    </lineage>
</organism>
<reference evidence="1" key="1">
    <citation type="submission" date="2018-06" db="EMBL/GenBank/DDBJ databases">
        <authorList>
            <person name="Zhirakovskaya E."/>
        </authorList>
    </citation>
    <scope>NUCLEOTIDE SEQUENCE</scope>
</reference>
<gene>
    <name evidence="1" type="ORF">MNBD_ACTINO02-1386</name>
</gene>
<accession>A0A3B0SUZ7</accession>
<sequence length="52" mass="5724">DVVERVEITIDGECVRGKGLGYGDRGCSMTRSIYDSLWYNVEGLGIAERTSP</sequence>
<evidence type="ECO:0000313" key="1">
    <source>
        <dbReference type="EMBL" id="VAW07833.1"/>
    </source>
</evidence>
<dbReference type="AlphaFoldDB" id="A0A3B0SUZ7"/>
<feature type="non-terminal residue" evidence="1">
    <location>
        <position position="1"/>
    </location>
</feature>